<dbReference type="EMBL" id="JABCRI010000001">
    <property type="protein sequence ID" value="KAF8414002.1"/>
    <property type="molecule type" value="Genomic_DNA"/>
</dbReference>
<proteinExistence type="predicted"/>
<dbReference type="Gene3D" id="1.25.40.10">
    <property type="entry name" value="Tetratricopeptide repeat domain"/>
    <property type="match status" value="1"/>
</dbReference>
<reference evidence="2 3" key="1">
    <citation type="submission" date="2020-04" db="EMBL/GenBank/DDBJ databases">
        <title>Plant Genome Project.</title>
        <authorList>
            <person name="Zhang R.-G."/>
        </authorList>
    </citation>
    <scope>NUCLEOTIDE SEQUENCE [LARGE SCALE GENOMIC DNA]</scope>
    <source>
        <strain evidence="2">YNK0</strain>
        <tissue evidence="2">Leaf</tissue>
    </source>
</reference>
<sequence>MFPFTREGVFPQIKITPRVDRRVVTAEEEASPHQSNRRAASDNRKSWSLSPEKEDRFYTTRGSLGFDQVHPKKVVSDCVKHWFQDTLKEAIADDSSMQDLVGQMYYSGYGVPRDAQKGRAWFARASRSRSSVWKVSDKHPAYQLMITIHNPALSLAAPPINLIVDLHQASSLAINPSSSRSHEAPRINLVVDLNLTPQPMEHESPPTVAATSIEAPPITVAAPSLADPINAHPMLT</sequence>
<comment type="caution">
    <text evidence="2">The sequence shown here is derived from an EMBL/GenBank/DDBJ whole genome shotgun (WGS) entry which is preliminary data.</text>
</comment>
<name>A0A835DVK1_TETSI</name>
<organism evidence="2 3">
    <name type="scientific">Tetracentron sinense</name>
    <name type="common">Spur-leaf</name>
    <dbReference type="NCBI Taxonomy" id="13715"/>
    <lineage>
        <taxon>Eukaryota</taxon>
        <taxon>Viridiplantae</taxon>
        <taxon>Streptophyta</taxon>
        <taxon>Embryophyta</taxon>
        <taxon>Tracheophyta</taxon>
        <taxon>Spermatophyta</taxon>
        <taxon>Magnoliopsida</taxon>
        <taxon>Trochodendrales</taxon>
        <taxon>Trochodendraceae</taxon>
        <taxon>Tetracentron</taxon>
    </lineage>
</organism>
<keyword evidence="3" id="KW-1185">Reference proteome</keyword>
<dbReference type="OrthoDB" id="2384430at2759"/>
<gene>
    <name evidence="2" type="ORF">HHK36_002000</name>
</gene>
<accession>A0A835DVK1</accession>
<dbReference type="PANTHER" id="PTHR36792">
    <property type="entry name" value="EXPRESSED PROTEIN"/>
    <property type="match status" value="1"/>
</dbReference>
<evidence type="ECO:0000313" key="2">
    <source>
        <dbReference type="EMBL" id="KAF8414002.1"/>
    </source>
</evidence>
<evidence type="ECO:0000313" key="3">
    <source>
        <dbReference type="Proteomes" id="UP000655225"/>
    </source>
</evidence>
<dbReference type="AlphaFoldDB" id="A0A835DVK1"/>
<feature type="region of interest" description="Disordered" evidence="1">
    <location>
        <begin position="25"/>
        <end position="48"/>
    </location>
</feature>
<dbReference type="PANTHER" id="PTHR36792:SF5">
    <property type="entry name" value="SEL1 REPEAT PROTEIN"/>
    <property type="match status" value="1"/>
</dbReference>
<feature type="compositionally biased region" description="Basic and acidic residues" evidence="1">
    <location>
        <begin position="39"/>
        <end position="48"/>
    </location>
</feature>
<dbReference type="InterPro" id="IPR011990">
    <property type="entry name" value="TPR-like_helical_dom_sf"/>
</dbReference>
<dbReference type="Proteomes" id="UP000655225">
    <property type="component" value="Unassembled WGS sequence"/>
</dbReference>
<evidence type="ECO:0000256" key="1">
    <source>
        <dbReference type="SAM" id="MobiDB-lite"/>
    </source>
</evidence>
<protein>
    <submittedName>
        <fullName evidence="2">Uncharacterized protein</fullName>
    </submittedName>
</protein>